<name>A0A2W2DC53_9ACTN</name>
<dbReference type="GO" id="GO:0030649">
    <property type="term" value="P:aminoglycoside antibiotic catabolic process"/>
    <property type="evidence" value="ECO:0007669"/>
    <property type="project" value="TreeGrafter"/>
</dbReference>
<gene>
    <name evidence="2" type="ORF">C1I95_34205</name>
</gene>
<dbReference type="Gene3D" id="3.40.630.30">
    <property type="match status" value="1"/>
</dbReference>
<protein>
    <submittedName>
        <fullName evidence="2">GNAT family N-acetyltransferase</fullName>
    </submittedName>
</protein>
<feature type="non-terminal residue" evidence="2">
    <location>
        <position position="142"/>
    </location>
</feature>
<organism evidence="2 3">
    <name type="scientific">Micromonospora craterilacus</name>
    <dbReference type="NCBI Taxonomy" id="1655439"/>
    <lineage>
        <taxon>Bacteria</taxon>
        <taxon>Bacillati</taxon>
        <taxon>Actinomycetota</taxon>
        <taxon>Actinomycetes</taxon>
        <taxon>Micromonosporales</taxon>
        <taxon>Micromonosporaceae</taxon>
        <taxon>Micromonospora</taxon>
    </lineage>
</organism>
<keyword evidence="3" id="KW-1185">Reference proteome</keyword>
<dbReference type="Proteomes" id="UP000248924">
    <property type="component" value="Unassembled WGS sequence"/>
</dbReference>
<evidence type="ECO:0000259" key="1">
    <source>
        <dbReference type="PROSITE" id="PS51186"/>
    </source>
</evidence>
<dbReference type="InterPro" id="IPR051554">
    <property type="entry name" value="Acetyltransferase_Eis"/>
</dbReference>
<dbReference type="PANTHER" id="PTHR37817">
    <property type="entry name" value="N-ACETYLTRANSFERASE EIS"/>
    <property type="match status" value="1"/>
</dbReference>
<dbReference type="InterPro" id="IPR000182">
    <property type="entry name" value="GNAT_dom"/>
</dbReference>
<dbReference type="InterPro" id="IPR016181">
    <property type="entry name" value="Acyl_CoA_acyltransferase"/>
</dbReference>
<accession>A0A2W2DC53</accession>
<dbReference type="PROSITE" id="PS51186">
    <property type="entry name" value="GNAT"/>
    <property type="match status" value="1"/>
</dbReference>
<dbReference type="RefSeq" id="WP_146605952.1">
    <property type="nucleotide sequence ID" value="NZ_POTY01000521.1"/>
</dbReference>
<dbReference type="PANTHER" id="PTHR37817:SF1">
    <property type="entry name" value="N-ACETYLTRANSFERASE EIS"/>
    <property type="match status" value="1"/>
</dbReference>
<dbReference type="CDD" id="cd04301">
    <property type="entry name" value="NAT_SF"/>
    <property type="match status" value="1"/>
</dbReference>
<dbReference type="Pfam" id="PF13527">
    <property type="entry name" value="Acetyltransf_9"/>
    <property type="match status" value="1"/>
</dbReference>
<reference evidence="2 3" key="1">
    <citation type="submission" date="2018-01" db="EMBL/GenBank/DDBJ databases">
        <title>Draft genome sequence of Jishengella sp. NA12.</title>
        <authorList>
            <person name="Sahin N."/>
            <person name="Ay H."/>
            <person name="Saygin H."/>
        </authorList>
    </citation>
    <scope>NUCLEOTIDE SEQUENCE [LARGE SCALE GENOMIC DNA]</scope>
    <source>
        <strain evidence="2 3">NA12</strain>
    </source>
</reference>
<dbReference type="EMBL" id="POTY01000521">
    <property type="protein sequence ID" value="PZG02745.1"/>
    <property type="molecule type" value="Genomic_DNA"/>
</dbReference>
<feature type="domain" description="N-acetyltransferase" evidence="1">
    <location>
        <begin position="11"/>
        <end position="142"/>
    </location>
</feature>
<dbReference type="AlphaFoldDB" id="A0A2W2DC53"/>
<dbReference type="GO" id="GO:0034069">
    <property type="term" value="F:aminoglycoside N-acetyltransferase activity"/>
    <property type="evidence" value="ECO:0007669"/>
    <property type="project" value="TreeGrafter"/>
</dbReference>
<proteinExistence type="predicted"/>
<comment type="caution">
    <text evidence="2">The sequence shown here is derived from an EMBL/GenBank/DDBJ whole genome shotgun (WGS) entry which is preliminary data.</text>
</comment>
<evidence type="ECO:0000313" key="2">
    <source>
        <dbReference type="EMBL" id="PZG02745.1"/>
    </source>
</evidence>
<dbReference type="SUPFAM" id="SSF55729">
    <property type="entry name" value="Acyl-CoA N-acyltransferases (Nat)"/>
    <property type="match status" value="1"/>
</dbReference>
<evidence type="ECO:0000313" key="3">
    <source>
        <dbReference type="Proteomes" id="UP000248924"/>
    </source>
</evidence>
<keyword evidence="2" id="KW-0808">Transferase</keyword>
<dbReference type="OrthoDB" id="3498897at2"/>
<sequence length="142" mass="14834">MAIVGQVQPTVDVRELTPDELTAAWQLGRLAFGSDPQPPPQAVTPSPGRTTYGAFDTAGNLVGKAVDLHDEQWWAGRAVLAADVAGVAVAPEARGTGVARTLLRALLHGAHERGAAVSTLFATTPAPYRACGWEIAGQLRTL</sequence>